<protein>
    <recommendedName>
        <fullName evidence="3">Secreted protein</fullName>
    </recommendedName>
</protein>
<comment type="caution">
    <text evidence="1">The sequence shown here is derived from an EMBL/GenBank/DDBJ whole genome shotgun (WGS) entry which is preliminary data.</text>
</comment>
<organism evidence="1 2">
    <name type="scientific">Ameca splendens</name>
    <dbReference type="NCBI Taxonomy" id="208324"/>
    <lineage>
        <taxon>Eukaryota</taxon>
        <taxon>Metazoa</taxon>
        <taxon>Chordata</taxon>
        <taxon>Craniata</taxon>
        <taxon>Vertebrata</taxon>
        <taxon>Euteleostomi</taxon>
        <taxon>Actinopterygii</taxon>
        <taxon>Neopterygii</taxon>
        <taxon>Teleostei</taxon>
        <taxon>Neoteleostei</taxon>
        <taxon>Acanthomorphata</taxon>
        <taxon>Ovalentaria</taxon>
        <taxon>Atherinomorphae</taxon>
        <taxon>Cyprinodontiformes</taxon>
        <taxon>Goodeidae</taxon>
        <taxon>Ameca</taxon>
    </lineage>
</organism>
<dbReference type="EMBL" id="JAHRIP010077734">
    <property type="protein sequence ID" value="MEQ2311907.1"/>
    <property type="molecule type" value="Genomic_DNA"/>
</dbReference>
<proteinExistence type="predicted"/>
<name>A0ABV1A081_9TELE</name>
<accession>A0ABV1A081</accession>
<evidence type="ECO:0000313" key="2">
    <source>
        <dbReference type="Proteomes" id="UP001469553"/>
    </source>
</evidence>
<gene>
    <name evidence="1" type="ORF">AMECASPLE_025400</name>
</gene>
<evidence type="ECO:0008006" key="3">
    <source>
        <dbReference type="Google" id="ProtNLM"/>
    </source>
</evidence>
<reference evidence="1 2" key="1">
    <citation type="submission" date="2021-06" db="EMBL/GenBank/DDBJ databases">
        <authorList>
            <person name="Palmer J.M."/>
        </authorList>
    </citation>
    <scope>NUCLEOTIDE SEQUENCE [LARGE SCALE GENOMIC DNA]</scope>
    <source>
        <strain evidence="1 2">AS_MEX2019</strain>
        <tissue evidence="1">Muscle</tissue>
    </source>
</reference>
<keyword evidence="2" id="KW-1185">Reference proteome</keyword>
<sequence length="144" mass="16326">MFCLFFSGCSLSLPNTQMLLRLFLLSNALSLRPVRPRHFHHITTKWNKFPSNKPGGPSLAVELSQSDEMSRGVMRPVSLWSSHSSGVSSNIRFIQRCRLIYFSQKMNSPLTANTERGLEKITKAKINYRTRLHNSNRACTGVGQ</sequence>
<evidence type="ECO:0000313" key="1">
    <source>
        <dbReference type="EMBL" id="MEQ2311907.1"/>
    </source>
</evidence>
<dbReference type="Proteomes" id="UP001469553">
    <property type="component" value="Unassembled WGS sequence"/>
</dbReference>